<evidence type="ECO:0000313" key="2">
    <source>
        <dbReference type="EMBL" id="MBM6498120.1"/>
    </source>
</evidence>
<reference evidence="2 3" key="1">
    <citation type="submission" date="2021-02" db="EMBL/GenBank/DDBJ databases">
        <authorList>
            <person name="Jung H.S."/>
            <person name="Chun B.H."/>
            <person name="Jeon C.O."/>
        </authorList>
    </citation>
    <scope>NUCLEOTIDE SEQUENCE [LARGE SCALE GENOMIC DNA]</scope>
    <source>
        <strain evidence="2 3">LMG 25203</strain>
    </source>
</reference>
<proteinExistence type="predicted"/>
<sequence length="182" mass="21554">MRAIISITAFLSLFLLSSFTKDDVVFFENNKVKIYSNNNGIRFNYKFENFEEREPIKVDFFIYDASKKVLGSESLTKNKILIDNYIAKYKKKAVEIHKGKHDIEVNEENFKIVYENKNNRLVFYYYKTKIHGSKTLSKSGNYEKKRDGSWYYHGEGEYLVDIYINDKQVLSKHFNVDTSQSK</sequence>
<keyword evidence="1" id="KW-0732">Signal</keyword>
<dbReference type="RefSeq" id="WP_187658640.1">
    <property type="nucleotide sequence ID" value="NZ_JACSOD020000389.1"/>
</dbReference>
<keyword evidence="3" id="KW-1185">Reference proteome</keyword>
<dbReference type="Proteomes" id="UP000759529">
    <property type="component" value="Unassembled WGS sequence"/>
</dbReference>
<feature type="chain" id="PRO_5047211269" evidence="1">
    <location>
        <begin position="21"/>
        <end position="182"/>
    </location>
</feature>
<comment type="caution">
    <text evidence="2">The sequence shown here is derived from an EMBL/GenBank/DDBJ whole genome shotgun (WGS) entry which is preliminary data.</text>
</comment>
<feature type="signal peptide" evidence="1">
    <location>
        <begin position="1"/>
        <end position="20"/>
    </location>
</feature>
<evidence type="ECO:0000313" key="3">
    <source>
        <dbReference type="Proteomes" id="UP000759529"/>
    </source>
</evidence>
<gene>
    <name evidence="2" type="ORF">H9X54_002235</name>
</gene>
<accession>A0ABS2CT55</accession>
<dbReference type="EMBL" id="JACSOD020000389">
    <property type="protein sequence ID" value="MBM6498120.1"/>
    <property type="molecule type" value="Genomic_DNA"/>
</dbReference>
<organism evidence="2 3">
    <name type="scientific">Flavobacterium macrobrachii</name>
    <dbReference type="NCBI Taxonomy" id="591204"/>
    <lineage>
        <taxon>Bacteria</taxon>
        <taxon>Pseudomonadati</taxon>
        <taxon>Bacteroidota</taxon>
        <taxon>Flavobacteriia</taxon>
        <taxon>Flavobacteriales</taxon>
        <taxon>Flavobacteriaceae</taxon>
        <taxon>Flavobacterium</taxon>
    </lineage>
</organism>
<protein>
    <submittedName>
        <fullName evidence="2">Uncharacterized protein</fullName>
    </submittedName>
</protein>
<evidence type="ECO:0000256" key="1">
    <source>
        <dbReference type="SAM" id="SignalP"/>
    </source>
</evidence>
<name>A0ABS2CT55_9FLAO</name>